<sequence>MPMLFNQPTLIHKVSFLHPFAEHEAISTSMISPINKNENNTTTEWGDVTPLHELEPLNGTESDEYSTAVTTDFEKLKLFAQSYKNDDSYYLNKSSSHIDAPFEDYISTSSLSSSFSTETLYLSGAIAKFDFVQPFVPHPRLECRKSQQKPVNNVHYLSPLRAKLATNQLLRYESESDFHSFMTRFHYLPFATQFKFEMNMHINDYYAVVSERIREEELDRAHKKELEKIREEELKRVRMLAEIELRKNYLFTTMNHNKSRSTSLLTITEE</sequence>
<protein>
    <submittedName>
        <fullName evidence="1">Uncharacterized protein</fullName>
    </submittedName>
</protein>
<keyword evidence="2" id="KW-1185">Reference proteome</keyword>
<name>A0A0J9XFH3_GEOCN</name>
<evidence type="ECO:0000313" key="2">
    <source>
        <dbReference type="Proteomes" id="UP000242525"/>
    </source>
</evidence>
<dbReference type="AlphaFoldDB" id="A0A0J9XFH3"/>
<evidence type="ECO:0000313" key="1">
    <source>
        <dbReference type="EMBL" id="CDO56258.1"/>
    </source>
</evidence>
<proteinExistence type="predicted"/>
<dbReference type="Proteomes" id="UP000242525">
    <property type="component" value="Unassembled WGS sequence"/>
</dbReference>
<dbReference type="EMBL" id="CCBN010000014">
    <property type="protein sequence ID" value="CDO56258.1"/>
    <property type="molecule type" value="Genomic_DNA"/>
</dbReference>
<gene>
    <name evidence="1" type="ORF">BN980_GECA14s03238g</name>
</gene>
<accession>A0A0J9XFH3</accession>
<reference evidence="1" key="1">
    <citation type="submission" date="2014-03" db="EMBL/GenBank/DDBJ databases">
        <authorList>
            <person name="Casaregola S."/>
        </authorList>
    </citation>
    <scope>NUCLEOTIDE SEQUENCE [LARGE SCALE GENOMIC DNA]</scope>
    <source>
        <strain evidence="1">CLIB 918</strain>
    </source>
</reference>
<organism evidence="1 2">
    <name type="scientific">Geotrichum candidum</name>
    <name type="common">Oospora lactis</name>
    <name type="synonym">Dipodascus geotrichum</name>
    <dbReference type="NCBI Taxonomy" id="1173061"/>
    <lineage>
        <taxon>Eukaryota</taxon>
        <taxon>Fungi</taxon>
        <taxon>Dikarya</taxon>
        <taxon>Ascomycota</taxon>
        <taxon>Saccharomycotina</taxon>
        <taxon>Dipodascomycetes</taxon>
        <taxon>Dipodascales</taxon>
        <taxon>Dipodascaceae</taxon>
        <taxon>Geotrichum</taxon>
    </lineage>
</organism>
<dbReference type="OrthoDB" id="10689631at2759"/>
<comment type="caution">
    <text evidence="1">The sequence shown here is derived from an EMBL/GenBank/DDBJ whole genome shotgun (WGS) entry which is preliminary data.</text>
</comment>